<dbReference type="InterPro" id="IPR011059">
    <property type="entry name" value="Metal-dep_hydrolase_composite"/>
</dbReference>
<accession>A0A344PP88</accession>
<dbReference type="RefSeq" id="WP_114077479.1">
    <property type="nucleotide sequence ID" value="NZ_CP030918.1"/>
</dbReference>
<dbReference type="KEGG" id="pars:DRW48_09580"/>
<dbReference type="PANTHER" id="PTHR32027">
    <property type="entry name" value="CYTOSINE DEAMINASE"/>
    <property type="match status" value="1"/>
</dbReference>
<dbReference type="Pfam" id="PF07969">
    <property type="entry name" value="Amidohydro_3"/>
    <property type="match status" value="1"/>
</dbReference>
<dbReference type="OrthoDB" id="9815027at2"/>
<dbReference type="GO" id="GO:0016814">
    <property type="term" value="F:hydrolase activity, acting on carbon-nitrogen (but not peptide) bonds, in cyclic amidines"/>
    <property type="evidence" value="ECO:0007669"/>
    <property type="project" value="TreeGrafter"/>
</dbReference>
<feature type="domain" description="Amidohydrolase 3" evidence="1">
    <location>
        <begin position="40"/>
        <end position="386"/>
    </location>
</feature>
<dbReference type="InterPro" id="IPR032466">
    <property type="entry name" value="Metal_Hydrolase"/>
</dbReference>
<dbReference type="PANTHER" id="PTHR32027:SF9">
    <property type="entry name" value="BLL3847 PROTEIN"/>
    <property type="match status" value="1"/>
</dbReference>
<proteinExistence type="predicted"/>
<protein>
    <submittedName>
        <fullName evidence="2">Cytosine deaminase</fullName>
    </submittedName>
</protein>
<dbReference type="Gene3D" id="2.30.40.10">
    <property type="entry name" value="Urease, subunit C, domain 1"/>
    <property type="match status" value="1"/>
</dbReference>
<dbReference type="Gene3D" id="3.20.20.140">
    <property type="entry name" value="Metal-dependent hydrolases"/>
    <property type="match status" value="1"/>
</dbReference>
<dbReference type="SUPFAM" id="SSF51556">
    <property type="entry name" value="Metallo-dependent hydrolases"/>
    <property type="match status" value="1"/>
</dbReference>
<name>A0A344PP88_9RHOB</name>
<dbReference type="InterPro" id="IPR013108">
    <property type="entry name" value="Amidohydro_3"/>
</dbReference>
<organism evidence="2 3">
    <name type="scientific">Paracoccus suum</name>
    <dbReference type="NCBI Taxonomy" id="2259340"/>
    <lineage>
        <taxon>Bacteria</taxon>
        <taxon>Pseudomonadati</taxon>
        <taxon>Pseudomonadota</taxon>
        <taxon>Alphaproteobacteria</taxon>
        <taxon>Rhodobacterales</taxon>
        <taxon>Paracoccaceae</taxon>
        <taxon>Paracoccus</taxon>
    </lineage>
</organism>
<dbReference type="EMBL" id="CP030918">
    <property type="protein sequence ID" value="AXC51193.1"/>
    <property type="molecule type" value="Genomic_DNA"/>
</dbReference>
<evidence type="ECO:0000259" key="1">
    <source>
        <dbReference type="Pfam" id="PF07969"/>
    </source>
</evidence>
<dbReference type="Proteomes" id="UP000252023">
    <property type="component" value="Chromosome"/>
</dbReference>
<sequence length="400" mass="42070">MTDLLIRNIRPMGGPAADLLVRGGLIAAIGPDLPAEGAAVEDGAGALAVPGLIDAHTHLDKTTWGMGWHVNDQNATLRGRIDYERENRMALGIDPVRQPLRHALLLAAHGATHIRSHVDIDTDHGLAIFHGLLEAREKLAGVIDIEIVAFPQSGIMTRAGTIDLLDAALAEGAEVVGGIDPCGMDRDPKGHLDAVFGLAEKHGKPIDIHLHETGDLGAFDMEEIFARTEALGMQGKVAISHAFALGAPDTARMQALIDRIAALDIAILTTGAPSATVPLILRLKEAGIRVGAGCDGIRDTWGPWGKPDMLHRAEVIGMRNGFRRDEDLEYALHVCSTGGAEVMGLPGHRLAIGDAADLCLIEAMTLAHAVADTAPRTLTVKGGKVTARGGEIVVPGVVIP</sequence>
<gene>
    <name evidence="2" type="ORF">DRW48_09580</name>
</gene>
<dbReference type="SUPFAM" id="SSF51338">
    <property type="entry name" value="Composite domain of metallo-dependent hydrolases"/>
    <property type="match status" value="1"/>
</dbReference>
<keyword evidence="3" id="KW-1185">Reference proteome</keyword>
<dbReference type="NCBIfam" id="NF004636">
    <property type="entry name" value="PRK05985.1"/>
    <property type="match status" value="1"/>
</dbReference>
<evidence type="ECO:0000313" key="2">
    <source>
        <dbReference type="EMBL" id="AXC51193.1"/>
    </source>
</evidence>
<dbReference type="CDD" id="cd01293">
    <property type="entry name" value="Bact_CD"/>
    <property type="match status" value="1"/>
</dbReference>
<evidence type="ECO:0000313" key="3">
    <source>
        <dbReference type="Proteomes" id="UP000252023"/>
    </source>
</evidence>
<dbReference type="InterPro" id="IPR052349">
    <property type="entry name" value="Metallo-hydrolase_Enzymes"/>
</dbReference>
<reference evidence="3" key="1">
    <citation type="submission" date="2018-07" db="EMBL/GenBank/DDBJ databases">
        <title>Genome sequencing of Paracoccus sp. SC2-6.</title>
        <authorList>
            <person name="Heo J."/>
            <person name="Kim S.-J."/>
            <person name="Kwon S.-W."/>
        </authorList>
    </citation>
    <scope>NUCLEOTIDE SEQUENCE [LARGE SCALE GENOMIC DNA]</scope>
    <source>
        <strain evidence="3">SC2-6</strain>
    </source>
</reference>
<dbReference type="AlphaFoldDB" id="A0A344PP88"/>